<gene>
    <name evidence="1" type="primary">Contig5489.g5871</name>
    <name evidence="1" type="ORF">STYLEM_6130</name>
</gene>
<evidence type="ECO:0000313" key="2">
    <source>
        <dbReference type="Proteomes" id="UP000039865"/>
    </source>
</evidence>
<name>A0A078A6F7_STYLE</name>
<reference evidence="1 2" key="1">
    <citation type="submission" date="2014-06" db="EMBL/GenBank/DDBJ databases">
        <authorList>
            <person name="Swart Estienne"/>
        </authorList>
    </citation>
    <scope>NUCLEOTIDE SEQUENCE [LARGE SCALE GENOMIC DNA]</scope>
    <source>
        <strain evidence="1 2">130c</strain>
    </source>
</reference>
<accession>A0A078A6F7</accession>
<dbReference type="Proteomes" id="UP000039865">
    <property type="component" value="Unassembled WGS sequence"/>
</dbReference>
<dbReference type="AlphaFoldDB" id="A0A078A6F7"/>
<dbReference type="GO" id="GO:0016020">
    <property type="term" value="C:membrane"/>
    <property type="evidence" value="ECO:0007669"/>
    <property type="project" value="InterPro"/>
</dbReference>
<keyword evidence="2" id="KW-1185">Reference proteome</keyword>
<proteinExistence type="predicted"/>
<protein>
    <submittedName>
        <fullName evidence="1">Alkaline phosphatase</fullName>
    </submittedName>
</protein>
<evidence type="ECO:0000313" key="1">
    <source>
        <dbReference type="EMBL" id="CDW77160.1"/>
    </source>
</evidence>
<dbReference type="GO" id="GO:0005509">
    <property type="term" value="F:calcium ion binding"/>
    <property type="evidence" value="ECO:0007669"/>
    <property type="project" value="InterPro"/>
</dbReference>
<organism evidence="1 2">
    <name type="scientific">Stylonychia lemnae</name>
    <name type="common">Ciliate</name>
    <dbReference type="NCBI Taxonomy" id="5949"/>
    <lineage>
        <taxon>Eukaryota</taxon>
        <taxon>Sar</taxon>
        <taxon>Alveolata</taxon>
        <taxon>Ciliophora</taxon>
        <taxon>Intramacronucleata</taxon>
        <taxon>Spirotrichea</taxon>
        <taxon>Stichotrichia</taxon>
        <taxon>Sporadotrichida</taxon>
        <taxon>Oxytrichidae</taxon>
        <taxon>Stylonychinae</taxon>
        <taxon>Stylonychia</taxon>
    </lineage>
</organism>
<sequence length="660" mass="76389">MPKYPNDQTYFYISGKRYITNKGYDLFLGKIRVQSSTPTWIKSYGSASNEDVGRMIIDSNALYIYMIGTTLNNALLGSDIFYAKFDSNGGIVKFMQQGCASNDFGQQIILDRYNTTLFSVSSSQCFKFDNSNPNGNIELAFQQHDLDLNVQWSKYMGTSRNDQVVKMIGNPEFNEIMLLVKTYNDTQICQAVLVYLDYYGETLWAKYIGGDRVSDYFNDGIFSPDGRYFYVIASLQQAKFRTANSILDSPFAAIIKIKISDKTILDTQYYDPSIDTKGFLITSDVRNNFVIAGAKLKLNSYYQGYIVKFQSTLQDWGCFKQRLDFTNFFDDLYETWKNTFHPNKFESYDTIFSQYQVEDEISQYSLNSMANSWNSYSNSECSVSYFVAPQESQYYYYFQIGSIARINYQKRFYYCKSVNTPTTITLVAMEYTRDSLPAGLQQDSISQQIKGTPTAQGTFDIIFESQIFDSSSSQTYYLSYIVTVKILPKSGPIELKSFFMSPDEFRILYPYEYTFQITDFFSFPYSEFYSITTKVRTANGFNVAITNLPSWLKFDDKNLTFYGTPQKSDYPTAIQFPIELQIFLLVTDIYNQQTQSSLASLSITNFQPYLNNEIIFPEQICLQQSKTFFYKFPLNTFIDDDKHALIYTLRVIQYWAIPVI</sequence>
<dbReference type="Pfam" id="PF05345">
    <property type="entry name" value="He_PIG"/>
    <property type="match status" value="1"/>
</dbReference>
<dbReference type="SUPFAM" id="SSF49313">
    <property type="entry name" value="Cadherin-like"/>
    <property type="match status" value="1"/>
</dbReference>
<dbReference type="InParanoid" id="A0A078A6F7"/>
<dbReference type="InterPro" id="IPR013783">
    <property type="entry name" value="Ig-like_fold"/>
</dbReference>
<dbReference type="InterPro" id="IPR015919">
    <property type="entry name" value="Cadherin-like_sf"/>
</dbReference>
<dbReference type="EMBL" id="CCKQ01005886">
    <property type="protein sequence ID" value="CDW77160.1"/>
    <property type="molecule type" value="Genomic_DNA"/>
</dbReference>
<dbReference type="Gene3D" id="2.60.40.10">
    <property type="entry name" value="Immunoglobulins"/>
    <property type="match status" value="2"/>
</dbReference>